<dbReference type="Gene3D" id="3.90.79.10">
    <property type="entry name" value="Nucleoside Triphosphate Pyrophosphohydrolase"/>
    <property type="match status" value="1"/>
</dbReference>
<dbReference type="SUPFAM" id="SSF55811">
    <property type="entry name" value="Nudix"/>
    <property type="match status" value="1"/>
</dbReference>
<evidence type="ECO:0000313" key="8">
    <source>
        <dbReference type="Proteomes" id="UP001596496"/>
    </source>
</evidence>
<evidence type="ECO:0000259" key="6">
    <source>
        <dbReference type="PROSITE" id="PS51462"/>
    </source>
</evidence>
<comment type="similarity">
    <text evidence="2 5">Belongs to the Nudix hydrolase family.</text>
</comment>
<dbReference type="PRINTS" id="PR00502">
    <property type="entry name" value="NUDIXFAMILY"/>
</dbReference>
<reference evidence="8" key="1">
    <citation type="journal article" date="2019" name="Int. J. Syst. Evol. Microbiol.">
        <title>The Global Catalogue of Microorganisms (GCM) 10K type strain sequencing project: providing services to taxonomists for standard genome sequencing and annotation.</title>
        <authorList>
            <consortium name="The Broad Institute Genomics Platform"/>
            <consortium name="The Broad Institute Genome Sequencing Center for Infectious Disease"/>
            <person name="Wu L."/>
            <person name="Ma J."/>
        </authorList>
    </citation>
    <scope>NUCLEOTIDE SEQUENCE [LARGE SCALE GENOMIC DNA]</scope>
    <source>
        <strain evidence="8">CECT 7649</strain>
    </source>
</reference>
<dbReference type="PROSITE" id="PS00893">
    <property type="entry name" value="NUDIX_BOX"/>
    <property type="match status" value="1"/>
</dbReference>
<keyword evidence="4" id="KW-0460">Magnesium</keyword>
<proteinExistence type="inferred from homology"/>
<comment type="caution">
    <text evidence="7">The sequence shown here is derived from an EMBL/GenBank/DDBJ whole genome shotgun (WGS) entry which is preliminary data.</text>
</comment>
<dbReference type="PROSITE" id="PS51462">
    <property type="entry name" value="NUDIX"/>
    <property type="match status" value="1"/>
</dbReference>
<protein>
    <submittedName>
        <fullName evidence="7">NUDIX hydrolase</fullName>
    </submittedName>
</protein>
<dbReference type="InterPro" id="IPR015797">
    <property type="entry name" value="NUDIX_hydrolase-like_dom_sf"/>
</dbReference>
<sequence>MRKPILRPTARVLVADEADRLLLLHFHDATWLTPGGGIDPGETVEVAAARELREETGHRVTPDLLGPVVATTAGHWRGGWDGKMYYSVETFFFLRVAELVMDTSGLMEYERRDMVGHRWWTLPDLRVTEERVRPLGLAGLLERLYAGEVPDEPVPLPWHHPEFAHLPVPPPRR</sequence>
<dbReference type="InterPro" id="IPR020476">
    <property type="entry name" value="Nudix_hydrolase"/>
</dbReference>
<dbReference type="InterPro" id="IPR020084">
    <property type="entry name" value="NUDIX_hydrolase_CS"/>
</dbReference>
<dbReference type="InterPro" id="IPR000086">
    <property type="entry name" value="NUDIX_hydrolase_dom"/>
</dbReference>
<keyword evidence="3 5" id="KW-0378">Hydrolase</keyword>
<comment type="cofactor">
    <cofactor evidence="1">
        <name>Mg(2+)</name>
        <dbReference type="ChEBI" id="CHEBI:18420"/>
    </cofactor>
</comment>
<name>A0ABW2P1S4_9ACTN</name>
<dbReference type="Pfam" id="PF00293">
    <property type="entry name" value="NUDIX"/>
    <property type="match status" value="1"/>
</dbReference>
<dbReference type="PANTHER" id="PTHR43046">
    <property type="entry name" value="GDP-MANNOSE MANNOSYL HYDROLASE"/>
    <property type="match status" value="1"/>
</dbReference>
<evidence type="ECO:0000313" key="7">
    <source>
        <dbReference type="EMBL" id="MFC7383612.1"/>
    </source>
</evidence>
<dbReference type="GO" id="GO:0016787">
    <property type="term" value="F:hydrolase activity"/>
    <property type="evidence" value="ECO:0007669"/>
    <property type="project" value="UniProtKB-KW"/>
</dbReference>
<organism evidence="7 8">
    <name type="scientific">Sphaerisporangium rhizosphaerae</name>
    <dbReference type="NCBI Taxonomy" id="2269375"/>
    <lineage>
        <taxon>Bacteria</taxon>
        <taxon>Bacillati</taxon>
        <taxon>Actinomycetota</taxon>
        <taxon>Actinomycetes</taxon>
        <taxon>Streptosporangiales</taxon>
        <taxon>Streptosporangiaceae</taxon>
        <taxon>Sphaerisporangium</taxon>
    </lineage>
</organism>
<evidence type="ECO:0000256" key="4">
    <source>
        <dbReference type="ARBA" id="ARBA00022842"/>
    </source>
</evidence>
<dbReference type="RefSeq" id="WP_380827122.1">
    <property type="nucleotide sequence ID" value="NZ_JBHTCG010000008.1"/>
</dbReference>
<keyword evidence="8" id="KW-1185">Reference proteome</keyword>
<feature type="domain" description="Nudix hydrolase" evidence="6">
    <location>
        <begin position="5"/>
        <end position="141"/>
    </location>
</feature>
<accession>A0ABW2P1S4</accession>
<gene>
    <name evidence="7" type="ORF">ACFQSB_15430</name>
</gene>
<evidence type="ECO:0000256" key="3">
    <source>
        <dbReference type="ARBA" id="ARBA00022801"/>
    </source>
</evidence>
<evidence type="ECO:0000256" key="1">
    <source>
        <dbReference type="ARBA" id="ARBA00001946"/>
    </source>
</evidence>
<dbReference type="EMBL" id="JBHTCG010000008">
    <property type="protein sequence ID" value="MFC7383612.1"/>
    <property type="molecule type" value="Genomic_DNA"/>
</dbReference>
<dbReference type="CDD" id="cd04685">
    <property type="entry name" value="NUDIX_Hydrolase"/>
    <property type="match status" value="1"/>
</dbReference>
<evidence type="ECO:0000256" key="2">
    <source>
        <dbReference type="ARBA" id="ARBA00005582"/>
    </source>
</evidence>
<dbReference type="Proteomes" id="UP001596496">
    <property type="component" value="Unassembled WGS sequence"/>
</dbReference>
<evidence type="ECO:0000256" key="5">
    <source>
        <dbReference type="RuleBase" id="RU003476"/>
    </source>
</evidence>
<dbReference type="PANTHER" id="PTHR43046:SF12">
    <property type="entry name" value="GDP-MANNOSE MANNOSYL HYDROLASE"/>
    <property type="match status" value="1"/>
</dbReference>